<dbReference type="PANTHER" id="PTHR36116:SF1">
    <property type="entry name" value="UPF0060 MEMBRANE PROTEIN YNFA"/>
    <property type="match status" value="1"/>
</dbReference>
<evidence type="ECO:0000256" key="1">
    <source>
        <dbReference type="ARBA" id="ARBA00022475"/>
    </source>
</evidence>
<feature type="transmembrane region" description="Helical" evidence="5">
    <location>
        <begin position="9"/>
        <end position="25"/>
    </location>
</feature>
<organism evidence="6 7">
    <name type="scientific">[Myrmecia] bisecta</name>
    <dbReference type="NCBI Taxonomy" id="41462"/>
    <lineage>
        <taxon>Eukaryota</taxon>
        <taxon>Viridiplantae</taxon>
        <taxon>Chlorophyta</taxon>
        <taxon>core chlorophytes</taxon>
        <taxon>Trebouxiophyceae</taxon>
        <taxon>Trebouxiales</taxon>
        <taxon>Trebouxiaceae</taxon>
        <taxon>Myrmecia</taxon>
    </lineage>
</organism>
<comment type="caution">
    <text evidence="6">The sequence shown here is derived from an EMBL/GenBank/DDBJ whole genome shotgun (WGS) entry which is preliminary data.</text>
</comment>
<dbReference type="AlphaFoldDB" id="A0AAW1QR54"/>
<reference evidence="6 7" key="1">
    <citation type="journal article" date="2024" name="Nat. Commun.">
        <title>Phylogenomics reveals the evolutionary origins of lichenization in chlorophyte algae.</title>
        <authorList>
            <person name="Puginier C."/>
            <person name="Libourel C."/>
            <person name="Otte J."/>
            <person name="Skaloud P."/>
            <person name="Haon M."/>
            <person name="Grisel S."/>
            <person name="Petersen M."/>
            <person name="Berrin J.G."/>
            <person name="Delaux P.M."/>
            <person name="Dal Grande F."/>
            <person name="Keller J."/>
        </authorList>
    </citation>
    <scope>NUCLEOTIDE SEQUENCE [LARGE SCALE GENOMIC DNA]</scope>
    <source>
        <strain evidence="6 7">SAG 2043</strain>
    </source>
</reference>
<evidence type="ECO:0000256" key="2">
    <source>
        <dbReference type="ARBA" id="ARBA00022692"/>
    </source>
</evidence>
<evidence type="ECO:0000256" key="3">
    <source>
        <dbReference type="ARBA" id="ARBA00022989"/>
    </source>
</evidence>
<keyword evidence="3 5" id="KW-1133">Transmembrane helix</keyword>
<keyword evidence="7" id="KW-1185">Reference proteome</keyword>
<dbReference type="Proteomes" id="UP001489004">
    <property type="component" value="Unassembled WGS sequence"/>
</dbReference>
<dbReference type="InterPro" id="IPR003844">
    <property type="entry name" value="UPF0060"/>
</dbReference>
<dbReference type="InterPro" id="IPR037185">
    <property type="entry name" value="EmrE-like"/>
</dbReference>
<accession>A0AAW1QR54</accession>
<dbReference type="PANTHER" id="PTHR36116">
    <property type="entry name" value="UPF0060 MEMBRANE PROTEIN YNFA"/>
    <property type="match status" value="1"/>
</dbReference>
<keyword evidence="4 5" id="KW-0472">Membrane</keyword>
<evidence type="ECO:0000256" key="4">
    <source>
        <dbReference type="ARBA" id="ARBA00023136"/>
    </source>
</evidence>
<feature type="transmembrane region" description="Helical" evidence="5">
    <location>
        <begin position="63"/>
        <end position="82"/>
    </location>
</feature>
<keyword evidence="2 5" id="KW-0812">Transmembrane</keyword>
<dbReference type="Pfam" id="PF02694">
    <property type="entry name" value="UPF0060"/>
    <property type="match status" value="1"/>
</dbReference>
<proteinExistence type="predicted"/>
<gene>
    <name evidence="6" type="ORF">WJX72_006732</name>
</gene>
<dbReference type="SUPFAM" id="SSF103481">
    <property type="entry name" value="Multidrug resistance efflux transporter EmrE"/>
    <property type="match status" value="1"/>
</dbReference>
<keyword evidence="1" id="KW-1003">Cell membrane</keyword>
<name>A0AAW1QR54_9CHLO</name>
<evidence type="ECO:0000313" key="6">
    <source>
        <dbReference type="EMBL" id="KAK9823975.1"/>
    </source>
</evidence>
<evidence type="ECO:0008006" key="8">
    <source>
        <dbReference type="Google" id="ProtNLM"/>
    </source>
</evidence>
<dbReference type="EMBL" id="JALJOR010000002">
    <property type="protein sequence ID" value="KAK9823975.1"/>
    <property type="molecule type" value="Genomic_DNA"/>
</dbReference>
<dbReference type="Gene3D" id="1.10.3730.20">
    <property type="match status" value="1"/>
</dbReference>
<protein>
    <recommendedName>
        <fullName evidence="8">YnfA family protein</fullName>
    </recommendedName>
</protein>
<evidence type="ECO:0000256" key="5">
    <source>
        <dbReference type="SAM" id="Phobius"/>
    </source>
</evidence>
<dbReference type="GO" id="GO:0005886">
    <property type="term" value="C:plasma membrane"/>
    <property type="evidence" value="ECO:0007669"/>
    <property type="project" value="TreeGrafter"/>
</dbReference>
<sequence length="84" mass="9378">MTIRQSKPWWWALLGSLVLVSYGFIPTLQPPDSFGRIYAVYGGFFIALSYAWGWILDGDKPDLGDWIGAGVALAGVALAWFWPR</sequence>
<feature type="transmembrane region" description="Helical" evidence="5">
    <location>
        <begin position="37"/>
        <end position="56"/>
    </location>
</feature>
<evidence type="ECO:0000313" key="7">
    <source>
        <dbReference type="Proteomes" id="UP001489004"/>
    </source>
</evidence>